<dbReference type="HOGENOM" id="CLU_073253_2_0_9"/>
<dbReference type="STRING" id="537013.CLOSTMETH_01716"/>
<dbReference type="Gene3D" id="3.60.15.10">
    <property type="entry name" value="Ribonuclease Z/Hydroxyacylglutathione hydrolase-like"/>
    <property type="match status" value="1"/>
</dbReference>
<keyword evidence="3" id="KW-1185">Reference proteome</keyword>
<dbReference type="Proteomes" id="UP000003340">
    <property type="component" value="Unassembled WGS sequence"/>
</dbReference>
<dbReference type="PANTHER" id="PTHR47619:SF1">
    <property type="entry name" value="EXODEOXYRIBONUCLEASE WALJ"/>
    <property type="match status" value="1"/>
</dbReference>
<feature type="domain" description="Metallo-beta-lactamase" evidence="1">
    <location>
        <begin position="11"/>
        <end position="182"/>
    </location>
</feature>
<dbReference type="Pfam" id="PF12706">
    <property type="entry name" value="Lactamase_B_2"/>
    <property type="match status" value="1"/>
</dbReference>
<dbReference type="eggNOG" id="COG1235">
    <property type="taxonomic scope" value="Bacteria"/>
</dbReference>
<accession>C0ECZ5</accession>
<evidence type="ECO:0000313" key="3">
    <source>
        <dbReference type="Proteomes" id="UP000003340"/>
    </source>
</evidence>
<organism evidence="2 3">
    <name type="scientific">[Clostridium] methylpentosum DSM 5476</name>
    <dbReference type="NCBI Taxonomy" id="537013"/>
    <lineage>
        <taxon>Bacteria</taxon>
        <taxon>Bacillati</taxon>
        <taxon>Bacillota</taxon>
        <taxon>Clostridia</taxon>
        <taxon>Eubacteriales</taxon>
        <taxon>Oscillospiraceae</taxon>
        <taxon>Oscillospiraceae incertae sedis</taxon>
    </lineage>
</organism>
<dbReference type="AlphaFoldDB" id="C0ECZ5"/>
<evidence type="ECO:0000313" key="2">
    <source>
        <dbReference type="EMBL" id="EEG30647.1"/>
    </source>
</evidence>
<proteinExistence type="predicted"/>
<dbReference type="SMART" id="SM00849">
    <property type="entry name" value="Lactamase_B"/>
    <property type="match status" value="1"/>
</dbReference>
<sequence>MRIIALASGSSGNAYVISNGQTKLLLDAGIPIRKLQKKCEFNLIGIDGCLVTHCHKDHSAAAQALTRYGIDIYTSSGTIQACDLSGQHIKPVKAKQSFSVGSFVILPFEVQHDAPEPLGFLIASPTTEEKLLYFTDTYYLKYNFNGLTHIMGECNYSIPLVRKSVQNGQIPEALAKRLIKSHMSLEHFKEYLQATDLSKVRQIYLLHLSENNSNSSLFKQEIQKLTGKEVYVC</sequence>
<name>C0ECZ5_9FIRM</name>
<comment type="caution">
    <text evidence="2">The sequence shown here is derived from an EMBL/GenBank/DDBJ whole genome shotgun (WGS) entry which is preliminary data.</text>
</comment>
<protein>
    <recommendedName>
        <fullName evidence="1">Metallo-beta-lactamase domain-containing protein</fullName>
    </recommendedName>
</protein>
<reference evidence="2 3" key="1">
    <citation type="submission" date="2009-01" db="EMBL/GenBank/DDBJ databases">
        <authorList>
            <person name="Fulton L."/>
            <person name="Clifton S."/>
            <person name="Fulton B."/>
            <person name="Xu J."/>
            <person name="Minx P."/>
            <person name="Pepin K.H."/>
            <person name="Johnson M."/>
            <person name="Bhonagiri V."/>
            <person name="Nash W.E."/>
            <person name="Mardis E.R."/>
            <person name="Wilson R.K."/>
        </authorList>
    </citation>
    <scope>NUCLEOTIDE SEQUENCE [LARGE SCALE GENOMIC DNA]</scope>
    <source>
        <strain evidence="2 3">DSM 5476</strain>
    </source>
</reference>
<reference evidence="2 3" key="2">
    <citation type="submission" date="2009-02" db="EMBL/GenBank/DDBJ databases">
        <title>Draft genome sequence of Clostridium methylpentosum (DSM 5476).</title>
        <authorList>
            <person name="Sudarsanam P."/>
            <person name="Ley R."/>
            <person name="Guruge J."/>
            <person name="Turnbaugh P.J."/>
            <person name="Mahowald M."/>
            <person name="Liep D."/>
            <person name="Gordon J."/>
        </authorList>
    </citation>
    <scope>NUCLEOTIDE SEQUENCE [LARGE SCALE GENOMIC DNA]</scope>
    <source>
        <strain evidence="2 3">DSM 5476</strain>
    </source>
</reference>
<dbReference type="EMBL" id="ACEC01000058">
    <property type="protein sequence ID" value="EEG30647.1"/>
    <property type="molecule type" value="Genomic_DNA"/>
</dbReference>
<dbReference type="InterPro" id="IPR001279">
    <property type="entry name" value="Metallo-B-lactamas"/>
</dbReference>
<dbReference type="InterPro" id="IPR036866">
    <property type="entry name" value="RibonucZ/Hydroxyglut_hydro"/>
</dbReference>
<dbReference type="PANTHER" id="PTHR47619">
    <property type="entry name" value="METALLO-HYDROLASE YYCJ-RELATED"/>
    <property type="match status" value="1"/>
</dbReference>
<evidence type="ECO:0000259" key="1">
    <source>
        <dbReference type="SMART" id="SM00849"/>
    </source>
</evidence>
<dbReference type="SUPFAM" id="SSF56281">
    <property type="entry name" value="Metallo-hydrolase/oxidoreductase"/>
    <property type="match status" value="1"/>
</dbReference>
<dbReference type="InterPro" id="IPR052533">
    <property type="entry name" value="WalJ/YycJ-like"/>
</dbReference>
<gene>
    <name evidence="2" type="ORF">CLOSTMETH_01716</name>
</gene>